<feature type="transmembrane region" description="Helical" evidence="1">
    <location>
        <begin position="15"/>
        <end position="44"/>
    </location>
</feature>
<reference evidence="2" key="1">
    <citation type="submission" date="2020-10" db="EMBL/GenBank/DDBJ databases">
        <authorList>
            <person name="Kikuchi T."/>
        </authorList>
    </citation>
    <scope>NUCLEOTIDE SEQUENCE</scope>
    <source>
        <strain evidence="2">NKZ352</strain>
    </source>
</reference>
<protein>
    <submittedName>
        <fullName evidence="2">Uncharacterized protein</fullName>
    </submittedName>
</protein>
<comment type="caution">
    <text evidence="2">The sequence shown here is derived from an EMBL/GenBank/DDBJ whole genome shotgun (WGS) entry which is preliminary data.</text>
</comment>
<dbReference type="Proteomes" id="UP000835052">
    <property type="component" value="Unassembled WGS sequence"/>
</dbReference>
<organism evidence="2 3">
    <name type="scientific">Caenorhabditis auriculariae</name>
    <dbReference type="NCBI Taxonomy" id="2777116"/>
    <lineage>
        <taxon>Eukaryota</taxon>
        <taxon>Metazoa</taxon>
        <taxon>Ecdysozoa</taxon>
        <taxon>Nematoda</taxon>
        <taxon>Chromadorea</taxon>
        <taxon>Rhabditida</taxon>
        <taxon>Rhabditina</taxon>
        <taxon>Rhabditomorpha</taxon>
        <taxon>Rhabditoidea</taxon>
        <taxon>Rhabditidae</taxon>
        <taxon>Peloderinae</taxon>
        <taxon>Caenorhabditis</taxon>
    </lineage>
</organism>
<evidence type="ECO:0000313" key="3">
    <source>
        <dbReference type="Proteomes" id="UP000835052"/>
    </source>
</evidence>
<dbReference type="AlphaFoldDB" id="A0A8S1H618"/>
<keyword evidence="1" id="KW-0812">Transmembrane</keyword>
<keyword evidence="1" id="KW-1133">Transmembrane helix</keyword>
<keyword evidence="3" id="KW-1185">Reference proteome</keyword>
<sequence>MLDVFGAGQSGRPPLFLHVLTMSVFSLFVFLLVDCLLFGLTLLLRLQVNKQRLMQTEILHDGDVLRIGADNVFKFACGGPQAQNGAAPSDPKNMSAVNESRSSNIRMPSDYGALQIPRYPYEASRREKQTGEQLQRRGVLMPSKCRREPRNRMRRSIFPDCKCCVGKQAEPYDFVGRRSPSDSIPFPCVVL</sequence>
<evidence type="ECO:0000313" key="2">
    <source>
        <dbReference type="EMBL" id="CAD6190865.1"/>
    </source>
</evidence>
<gene>
    <name evidence="2" type="ORF">CAUJ_LOCUS6784</name>
</gene>
<proteinExistence type="predicted"/>
<accession>A0A8S1H618</accession>
<name>A0A8S1H618_9PELO</name>
<evidence type="ECO:0000256" key="1">
    <source>
        <dbReference type="SAM" id="Phobius"/>
    </source>
</evidence>
<keyword evidence="1" id="KW-0472">Membrane</keyword>
<dbReference type="EMBL" id="CAJGYM010000018">
    <property type="protein sequence ID" value="CAD6190865.1"/>
    <property type="molecule type" value="Genomic_DNA"/>
</dbReference>